<evidence type="ECO:0000256" key="3">
    <source>
        <dbReference type="ARBA" id="ARBA00023134"/>
    </source>
</evidence>
<keyword evidence="3" id="KW-0342">GTP-binding</keyword>
<keyword evidence="5" id="KW-0175">Coiled coil</keyword>
<keyword evidence="8" id="KW-1185">Reference proteome</keyword>
<dbReference type="InterPro" id="IPR015894">
    <property type="entry name" value="Guanylate-bd_N"/>
</dbReference>
<evidence type="ECO:0000256" key="1">
    <source>
        <dbReference type="ARBA" id="ARBA00022741"/>
    </source>
</evidence>
<feature type="domain" description="GB1/RHD3-type G" evidence="6">
    <location>
        <begin position="38"/>
        <end position="272"/>
    </location>
</feature>
<feature type="coiled-coil region" evidence="5">
    <location>
        <begin position="477"/>
        <end position="540"/>
    </location>
</feature>
<dbReference type="Gene3D" id="3.40.50.300">
    <property type="entry name" value="P-loop containing nucleotide triphosphate hydrolases"/>
    <property type="match status" value="1"/>
</dbReference>
<keyword evidence="2" id="KW-0378">Hydrolase</keyword>
<dbReference type="PROSITE" id="PS51715">
    <property type="entry name" value="G_GB1_RHD3"/>
    <property type="match status" value="1"/>
</dbReference>
<dbReference type="SUPFAM" id="SSF52540">
    <property type="entry name" value="P-loop containing nucleoside triphosphate hydrolases"/>
    <property type="match status" value="1"/>
</dbReference>
<organism evidence="7 8">
    <name type="scientific">Symbiodinium necroappetens</name>
    <dbReference type="NCBI Taxonomy" id="1628268"/>
    <lineage>
        <taxon>Eukaryota</taxon>
        <taxon>Sar</taxon>
        <taxon>Alveolata</taxon>
        <taxon>Dinophyceae</taxon>
        <taxon>Suessiales</taxon>
        <taxon>Symbiodiniaceae</taxon>
        <taxon>Symbiodinium</taxon>
    </lineage>
</organism>
<evidence type="ECO:0000256" key="5">
    <source>
        <dbReference type="SAM" id="Coils"/>
    </source>
</evidence>
<reference evidence="7" key="1">
    <citation type="submission" date="2021-02" db="EMBL/GenBank/DDBJ databases">
        <authorList>
            <person name="Dougan E. K."/>
            <person name="Rhodes N."/>
            <person name="Thang M."/>
            <person name="Chan C."/>
        </authorList>
    </citation>
    <scope>NUCLEOTIDE SEQUENCE</scope>
</reference>
<dbReference type="GO" id="GO:0005525">
    <property type="term" value="F:GTP binding"/>
    <property type="evidence" value="ECO:0007669"/>
    <property type="project" value="UniProtKB-KW"/>
</dbReference>
<evidence type="ECO:0000256" key="4">
    <source>
        <dbReference type="PROSITE-ProRule" id="PRU01052"/>
    </source>
</evidence>
<evidence type="ECO:0000313" key="8">
    <source>
        <dbReference type="Proteomes" id="UP000601435"/>
    </source>
</evidence>
<comment type="caution">
    <text evidence="7">The sequence shown here is derived from an EMBL/GenBank/DDBJ whole genome shotgun (WGS) entry which is preliminary data.</text>
</comment>
<sequence length="545" mass="61808">MADGDPAYFSGPLQLIRIDDDGKCHLQDNAAAILNQIPGRLAIVGIAGLYRTGKSFLLNRLLGLQDGFEIGPTINPCTKGLWIWGQPVQLAPDYYCILIDTEGLGSTQRTASCDMQILSLCILLSSYFIYNSMGAIDEQAIDDLHLVLHIAKHIHVKSHRRNEEEKSSDLSQYFPLFLWVLRDFHLRLADESGAPISEKEYLERALQSVRGQEEKNRLRDVIKDLFRERDCATIVRPVVDEADLRNIQKLPYESLRPEFREQVEAFVKKVYMFLKPKKIDGQLVNGAMLVELAGEYCKAINSGVVPTIQSAWTSVVQHQLRLSLRDAVQTYRSRMNETAMQNLPLSEEKLRELHKEAKAEGLKLLLNARLDADPRFRESRAQFSSRVRQLFGHVTAENQSASQRQCDRLAHELYKPVEQKVLASGTYTSFHELAADWDRLRQAYLQKALGPAKAEVLLGRLGSQLLQSAQKVWEDFHTAAEERSQALKKQLADAEARFLGLKGSAEERSSHGIGVEVARRMELERLLEDARRSLTEATQKFAREK</sequence>
<dbReference type="Pfam" id="PF02841">
    <property type="entry name" value="GBP_C"/>
    <property type="match status" value="1"/>
</dbReference>
<protein>
    <submittedName>
        <fullName evidence="7">GBP1 protein</fullName>
    </submittedName>
</protein>
<feature type="non-terminal residue" evidence="7">
    <location>
        <position position="545"/>
    </location>
</feature>
<dbReference type="EMBL" id="CAJNJA010012845">
    <property type="protein sequence ID" value="CAE7306442.1"/>
    <property type="molecule type" value="Genomic_DNA"/>
</dbReference>
<dbReference type="InterPro" id="IPR027417">
    <property type="entry name" value="P-loop_NTPase"/>
</dbReference>
<dbReference type="Pfam" id="PF02263">
    <property type="entry name" value="GBP"/>
    <property type="match status" value="1"/>
</dbReference>
<dbReference type="Gene3D" id="1.20.1000.10">
    <property type="entry name" value="Guanylate-binding protein, C-terminal domain"/>
    <property type="match status" value="1"/>
</dbReference>
<evidence type="ECO:0000256" key="2">
    <source>
        <dbReference type="ARBA" id="ARBA00022801"/>
    </source>
</evidence>
<dbReference type="CDD" id="cd01851">
    <property type="entry name" value="GBP"/>
    <property type="match status" value="1"/>
</dbReference>
<accession>A0A812NNI0</accession>
<dbReference type="InterPro" id="IPR030386">
    <property type="entry name" value="G_GB1_RHD3_dom"/>
</dbReference>
<gene>
    <name evidence="7" type="primary">GBP1</name>
    <name evidence="7" type="ORF">SNEC2469_LOCUS7603</name>
</gene>
<dbReference type="Proteomes" id="UP000601435">
    <property type="component" value="Unassembled WGS sequence"/>
</dbReference>
<evidence type="ECO:0000259" key="6">
    <source>
        <dbReference type="PROSITE" id="PS51715"/>
    </source>
</evidence>
<dbReference type="InterPro" id="IPR036543">
    <property type="entry name" value="Guanylate-bd_C_sf"/>
</dbReference>
<name>A0A812NNI0_9DINO</name>
<proteinExistence type="inferred from homology"/>
<dbReference type="PANTHER" id="PTHR10751">
    <property type="entry name" value="GUANYLATE BINDING PROTEIN"/>
    <property type="match status" value="1"/>
</dbReference>
<keyword evidence="1" id="KW-0547">Nucleotide-binding</keyword>
<dbReference type="SUPFAM" id="SSF48340">
    <property type="entry name" value="Interferon-induced guanylate-binding protein 1 (GBP1), C-terminal domain"/>
    <property type="match status" value="1"/>
</dbReference>
<dbReference type="InterPro" id="IPR003191">
    <property type="entry name" value="Guanylate-bd/ATL_C"/>
</dbReference>
<dbReference type="OrthoDB" id="2135133at2759"/>
<dbReference type="GO" id="GO:0003924">
    <property type="term" value="F:GTPase activity"/>
    <property type="evidence" value="ECO:0007669"/>
    <property type="project" value="InterPro"/>
</dbReference>
<dbReference type="AlphaFoldDB" id="A0A812NNI0"/>
<evidence type="ECO:0000313" key="7">
    <source>
        <dbReference type="EMBL" id="CAE7306442.1"/>
    </source>
</evidence>
<comment type="similarity">
    <text evidence="4">Belongs to the TRAFAC class dynamin-like GTPase superfamily. GB1/RHD3 GTPase family.</text>
</comment>